<sequence>MAFARNIDYPSLLASSGFIGIMFGSVALLNEADKGISNSFTFKNVSPSDVNLGRSTAIADAASGLASDTASATAAPLDTAHDTAAISTRSGGAVVDRAALDAAAEDAWLAHAQRRRVEVPSRGMTLIERDHKEVFLKHPRETVYFKAGDEITLYYEKPFTASSYLTGKTNASNTDGYAAGVGEDAKILIELSISLARELAERVMAYTRGARMLGCVAAPVSKLLGHSAD</sequence>
<dbReference type="Proteomes" id="UP000664859">
    <property type="component" value="Unassembled WGS sequence"/>
</dbReference>
<proteinExistence type="predicted"/>
<keyword evidence="2" id="KW-1185">Reference proteome</keyword>
<gene>
    <name evidence="1" type="ORF">JKP88DRAFT_289233</name>
</gene>
<protein>
    <submittedName>
        <fullName evidence="1">Uncharacterized protein</fullName>
    </submittedName>
</protein>
<organism evidence="1 2">
    <name type="scientific">Tribonema minus</name>
    <dbReference type="NCBI Taxonomy" id="303371"/>
    <lineage>
        <taxon>Eukaryota</taxon>
        <taxon>Sar</taxon>
        <taxon>Stramenopiles</taxon>
        <taxon>Ochrophyta</taxon>
        <taxon>PX clade</taxon>
        <taxon>Xanthophyceae</taxon>
        <taxon>Tribonematales</taxon>
        <taxon>Tribonemataceae</taxon>
        <taxon>Tribonema</taxon>
    </lineage>
</organism>
<dbReference type="AlphaFoldDB" id="A0A835Z2Z7"/>
<evidence type="ECO:0000313" key="2">
    <source>
        <dbReference type="Proteomes" id="UP000664859"/>
    </source>
</evidence>
<evidence type="ECO:0000313" key="1">
    <source>
        <dbReference type="EMBL" id="KAG5185488.1"/>
    </source>
</evidence>
<comment type="caution">
    <text evidence="1">The sequence shown here is derived from an EMBL/GenBank/DDBJ whole genome shotgun (WGS) entry which is preliminary data.</text>
</comment>
<dbReference type="EMBL" id="JAFCMP010000130">
    <property type="protein sequence ID" value="KAG5185488.1"/>
    <property type="molecule type" value="Genomic_DNA"/>
</dbReference>
<accession>A0A835Z2Z7</accession>
<name>A0A835Z2Z7_9STRA</name>
<reference evidence="1" key="1">
    <citation type="submission" date="2021-02" db="EMBL/GenBank/DDBJ databases">
        <title>First Annotated Genome of the Yellow-green Alga Tribonema minus.</title>
        <authorList>
            <person name="Mahan K.M."/>
        </authorList>
    </citation>
    <scope>NUCLEOTIDE SEQUENCE</scope>
    <source>
        <strain evidence="1">UTEX B ZZ1240</strain>
    </source>
</reference>